<dbReference type="InParanoid" id="A0A409YDY4"/>
<dbReference type="EMBL" id="NHYE01000960">
    <property type="protein sequence ID" value="PPR01208.1"/>
    <property type="molecule type" value="Genomic_DNA"/>
</dbReference>
<organism evidence="1 2">
    <name type="scientific">Gymnopilus dilepis</name>
    <dbReference type="NCBI Taxonomy" id="231916"/>
    <lineage>
        <taxon>Eukaryota</taxon>
        <taxon>Fungi</taxon>
        <taxon>Dikarya</taxon>
        <taxon>Basidiomycota</taxon>
        <taxon>Agaricomycotina</taxon>
        <taxon>Agaricomycetes</taxon>
        <taxon>Agaricomycetidae</taxon>
        <taxon>Agaricales</taxon>
        <taxon>Agaricineae</taxon>
        <taxon>Hymenogastraceae</taxon>
        <taxon>Gymnopilus</taxon>
    </lineage>
</organism>
<dbReference type="AlphaFoldDB" id="A0A409YDY4"/>
<name>A0A409YDY4_9AGAR</name>
<proteinExistence type="predicted"/>
<sequence>MRPPYHSELGACWVPTHLDGIARLPPHLMHISFGTHCRLVTASSSPRPLASAFTPTMRSVVNATLVGGCPLPARKALTILDQWVMHPALLRMLASLFLAMLCDAQGFYFCV</sequence>
<accession>A0A409YDY4</accession>
<evidence type="ECO:0000313" key="1">
    <source>
        <dbReference type="EMBL" id="PPR01208.1"/>
    </source>
</evidence>
<evidence type="ECO:0000313" key="2">
    <source>
        <dbReference type="Proteomes" id="UP000284706"/>
    </source>
</evidence>
<reference evidence="1 2" key="1">
    <citation type="journal article" date="2018" name="Evol. Lett.">
        <title>Horizontal gene cluster transfer increased hallucinogenic mushroom diversity.</title>
        <authorList>
            <person name="Reynolds H.T."/>
            <person name="Vijayakumar V."/>
            <person name="Gluck-Thaler E."/>
            <person name="Korotkin H.B."/>
            <person name="Matheny P.B."/>
            <person name="Slot J.C."/>
        </authorList>
    </citation>
    <scope>NUCLEOTIDE SEQUENCE [LARGE SCALE GENOMIC DNA]</scope>
    <source>
        <strain evidence="1 2">SRW20</strain>
    </source>
</reference>
<gene>
    <name evidence="1" type="ORF">CVT26_016089</name>
</gene>
<keyword evidence="2" id="KW-1185">Reference proteome</keyword>
<protein>
    <submittedName>
        <fullName evidence="1">Uncharacterized protein</fullName>
    </submittedName>
</protein>
<dbReference type="Proteomes" id="UP000284706">
    <property type="component" value="Unassembled WGS sequence"/>
</dbReference>
<comment type="caution">
    <text evidence="1">The sequence shown here is derived from an EMBL/GenBank/DDBJ whole genome shotgun (WGS) entry which is preliminary data.</text>
</comment>